<dbReference type="InterPro" id="IPR036163">
    <property type="entry name" value="HMA_dom_sf"/>
</dbReference>
<feature type="domain" description="HMA" evidence="1">
    <location>
        <begin position="21"/>
        <end position="67"/>
    </location>
</feature>
<name>A0A4Q4ZE36_9ACTN</name>
<dbReference type="SUPFAM" id="SSF55008">
    <property type="entry name" value="HMA, heavy metal-associated domain"/>
    <property type="match status" value="1"/>
</dbReference>
<evidence type="ECO:0000259" key="1">
    <source>
        <dbReference type="Pfam" id="PF00403"/>
    </source>
</evidence>
<dbReference type="Proteomes" id="UP000295198">
    <property type="component" value="Unassembled WGS sequence"/>
</dbReference>
<evidence type="ECO:0000313" key="3">
    <source>
        <dbReference type="Proteomes" id="UP000295198"/>
    </source>
</evidence>
<reference evidence="2 3" key="1">
    <citation type="submission" date="2019-01" db="EMBL/GenBank/DDBJ databases">
        <title>Nocardioides guangzhouensis sp. nov., an actinobacterium isolated from soil.</title>
        <authorList>
            <person name="Fu Y."/>
            <person name="Cai Y."/>
            <person name="Lin Z."/>
            <person name="Chen P."/>
        </authorList>
    </citation>
    <scope>NUCLEOTIDE SEQUENCE [LARGE SCALE GENOMIC DNA]</scope>
    <source>
        <strain evidence="2 3">130</strain>
    </source>
</reference>
<dbReference type="Gene3D" id="3.30.70.100">
    <property type="match status" value="1"/>
</dbReference>
<sequence>MRETPRTFVGSVVLLLEGPVCPHVAAEVRAEIGRLAGVSHCHVDTGAGTVVVTAEAPVDRTDIVGVLDRLGCRVRA</sequence>
<dbReference type="Pfam" id="PF00403">
    <property type="entry name" value="HMA"/>
    <property type="match status" value="1"/>
</dbReference>
<dbReference type="AlphaFoldDB" id="A0A4Q4ZE36"/>
<comment type="caution">
    <text evidence="2">The sequence shown here is derived from an EMBL/GenBank/DDBJ whole genome shotgun (WGS) entry which is preliminary data.</text>
</comment>
<organism evidence="2 3">
    <name type="scientific">Nocardioides guangzhouensis</name>
    <dbReference type="NCBI Taxonomy" id="2497878"/>
    <lineage>
        <taxon>Bacteria</taxon>
        <taxon>Bacillati</taxon>
        <taxon>Actinomycetota</taxon>
        <taxon>Actinomycetes</taxon>
        <taxon>Propionibacteriales</taxon>
        <taxon>Nocardioidaceae</taxon>
        <taxon>Nocardioides</taxon>
    </lineage>
</organism>
<dbReference type="OrthoDB" id="3790363at2"/>
<dbReference type="InterPro" id="IPR006121">
    <property type="entry name" value="HMA_dom"/>
</dbReference>
<evidence type="ECO:0000313" key="2">
    <source>
        <dbReference type="EMBL" id="RYP86322.1"/>
    </source>
</evidence>
<gene>
    <name evidence="2" type="ORF">EKO23_10075</name>
</gene>
<protein>
    <submittedName>
        <fullName evidence="2">Cation-transporting ATPase</fullName>
    </submittedName>
</protein>
<accession>A0A4Q4ZE36</accession>
<keyword evidence="3" id="KW-1185">Reference proteome</keyword>
<dbReference type="EMBL" id="SDKM01000012">
    <property type="protein sequence ID" value="RYP86322.1"/>
    <property type="molecule type" value="Genomic_DNA"/>
</dbReference>
<proteinExistence type="predicted"/>
<dbReference type="GO" id="GO:0046872">
    <property type="term" value="F:metal ion binding"/>
    <property type="evidence" value="ECO:0007669"/>
    <property type="project" value="InterPro"/>
</dbReference>